<dbReference type="Proteomes" id="UP000292957">
    <property type="component" value="Unassembled WGS sequence"/>
</dbReference>
<dbReference type="EMBL" id="ML143433">
    <property type="protein sequence ID" value="TBU27336.1"/>
    <property type="molecule type" value="Genomic_DNA"/>
</dbReference>
<feature type="region of interest" description="Disordered" evidence="1">
    <location>
        <begin position="216"/>
        <end position="274"/>
    </location>
</feature>
<organism evidence="2">
    <name type="scientific">Dichomitus squalens</name>
    <dbReference type="NCBI Taxonomy" id="114155"/>
    <lineage>
        <taxon>Eukaryota</taxon>
        <taxon>Fungi</taxon>
        <taxon>Dikarya</taxon>
        <taxon>Basidiomycota</taxon>
        <taxon>Agaricomycotina</taxon>
        <taxon>Agaricomycetes</taxon>
        <taxon>Polyporales</taxon>
        <taxon>Polyporaceae</taxon>
        <taxon>Dichomitus</taxon>
    </lineage>
</organism>
<sequence>MPRSGPPSGPSSLLPTQVAPPSSYYDVDDENTRPPGTQRRKSGLFGSLRGLRLRSPRVSVTSLPATGIASGPASASPRISVYDPSYNPRTSIVRPQSPTLGSLPPRPAFRHDGIAAPERAAPPVPPGAGPMTIGIHARTASGAPIWPGLGPLTGTPEMPSPALTEVSGRAPEGLLNPQWLNAEGMQSQGAISFRDDMDYSRPIGGLVNNRQYSRTTIRSVSTGSSYRHNSLESHQTGDTQMPAPAPAGASATELQVTTQAPFPATPSGETEPFS</sequence>
<reference evidence="2" key="1">
    <citation type="submission" date="2019-01" db="EMBL/GenBank/DDBJ databases">
        <title>Draft genome sequences of three monokaryotic isolates of the white-rot basidiomycete fungus Dichomitus squalens.</title>
        <authorList>
            <consortium name="DOE Joint Genome Institute"/>
            <person name="Lopez S.C."/>
            <person name="Andreopoulos B."/>
            <person name="Pangilinan J."/>
            <person name="Lipzen A."/>
            <person name="Riley R."/>
            <person name="Ahrendt S."/>
            <person name="Ng V."/>
            <person name="Barry K."/>
            <person name="Daum C."/>
            <person name="Grigoriev I.V."/>
            <person name="Hilden K.S."/>
            <person name="Makela M.R."/>
            <person name="de Vries R.P."/>
        </authorList>
    </citation>
    <scope>NUCLEOTIDE SEQUENCE [LARGE SCALE GENOMIC DNA]</scope>
    <source>
        <strain evidence="2">OM18370.1</strain>
    </source>
</reference>
<dbReference type="OrthoDB" id="3039272at2759"/>
<feature type="compositionally biased region" description="Polar residues" evidence="1">
    <location>
        <begin position="216"/>
        <end position="239"/>
    </location>
</feature>
<dbReference type="AlphaFoldDB" id="A0A4Q9MMR5"/>
<evidence type="ECO:0000256" key="1">
    <source>
        <dbReference type="SAM" id="MobiDB-lite"/>
    </source>
</evidence>
<proteinExistence type="predicted"/>
<gene>
    <name evidence="2" type="ORF">BD311DRAFT_665467</name>
</gene>
<protein>
    <submittedName>
        <fullName evidence="2">Uncharacterized protein</fullName>
    </submittedName>
</protein>
<feature type="compositionally biased region" description="Polar residues" evidence="1">
    <location>
        <begin position="87"/>
        <end position="100"/>
    </location>
</feature>
<evidence type="ECO:0000313" key="2">
    <source>
        <dbReference type="EMBL" id="TBU27336.1"/>
    </source>
</evidence>
<name>A0A4Q9MMR5_9APHY</name>
<feature type="region of interest" description="Disordered" evidence="1">
    <location>
        <begin position="1"/>
        <end position="111"/>
    </location>
</feature>
<accession>A0A4Q9MMR5</accession>